<keyword evidence="4" id="KW-1185">Reference proteome</keyword>
<dbReference type="InterPro" id="IPR004919">
    <property type="entry name" value="GmrSD_N"/>
</dbReference>
<evidence type="ECO:0000313" key="4">
    <source>
        <dbReference type="Proteomes" id="UP000001870"/>
    </source>
</evidence>
<name>F2G2R2_ALTMD</name>
<dbReference type="AlphaFoldDB" id="F2G2R2"/>
<organism evidence="3 4">
    <name type="scientific">Alteromonas mediterranea (strain DSM 17117 / CIP 110805 / LMG 28347 / Deep ecotype)</name>
    <dbReference type="NCBI Taxonomy" id="1774373"/>
    <lineage>
        <taxon>Bacteria</taxon>
        <taxon>Pseudomonadati</taxon>
        <taxon>Pseudomonadota</taxon>
        <taxon>Gammaproteobacteria</taxon>
        <taxon>Alteromonadales</taxon>
        <taxon>Alteromonadaceae</taxon>
        <taxon>Alteromonas/Salinimonas group</taxon>
        <taxon>Alteromonas</taxon>
    </lineage>
</organism>
<dbReference type="InterPro" id="IPR011089">
    <property type="entry name" value="GmrSD_C"/>
</dbReference>
<dbReference type="RefSeq" id="WP_012516646.1">
    <property type="nucleotide sequence ID" value="NC_011138.3"/>
</dbReference>
<reference evidence="3 4" key="1">
    <citation type="journal article" date="2008" name="ISME J.">
        <title>Comparative genomics of two ecotypes of the marine planktonic copiotroph Alteromonas macleodii suggests alternative lifestyles associated with different kinds of particulate organic matter.</title>
        <authorList>
            <person name="Ivars-Martinez E."/>
            <person name="Martin-Cuadrado A.B."/>
            <person name="D'Auria G."/>
            <person name="Mira A."/>
            <person name="Ferriera S."/>
            <person name="Johnson J."/>
            <person name="Friedman R."/>
            <person name="Rodriguez-Valera F."/>
        </authorList>
    </citation>
    <scope>NUCLEOTIDE SEQUENCE [LARGE SCALE GENOMIC DNA]</scope>
    <source>
        <strain evidence="4">DSM 17117 / CIP 110805 / LMG 28347 / Deep ecotype</strain>
    </source>
</reference>
<evidence type="ECO:0000259" key="1">
    <source>
        <dbReference type="Pfam" id="PF03235"/>
    </source>
</evidence>
<dbReference type="Pfam" id="PF07510">
    <property type="entry name" value="GmrSD_C"/>
    <property type="match status" value="1"/>
</dbReference>
<evidence type="ECO:0000313" key="3">
    <source>
        <dbReference type="EMBL" id="AEA96272.1"/>
    </source>
</evidence>
<dbReference type="PANTHER" id="PTHR35149">
    <property type="entry name" value="SLL5132 PROTEIN"/>
    <property type="match status" value="1"/>
</dbReference>
<accession>F2G2R2</accession>
<reference evidence="3 4" key="2">
    <citation type="journal article" date="2015" name="Antonie Van Leeuwenhoek">
        <title>Ecophysiological diversity of a novel member of the genus Alteromonas, and description of Alteromonas mediterranea sp. nov.</title>
        <authorList>
            <person name="Ivanova E.P."/>
            <person name="Lopez-Perez M."/>
            <person name="Zabalos M."/>
            <person name="Nguyen S.H."/>
            <person name="Webb H.K."/>
            <person name="Ryan J."/>
            <person name="Lagutin K."/>
            <person name="Vyssotski M."/>
            <person name="Crawford R.J."/>
            <person name="Rodriguez-Valera F."/>
        </authorList>
    </citation>
    <scope>NUCLEOTIDE SEQUENCE [LARGE SCALE GENOMIC DNA]</scope>
    <source>
        <strain evidence="4">DSM 17117 / CIP 110805 / LMG 28347 / Deep ecotype</strain>
    </source>
</reference>
<proteinExistence type="predicted"/>
<dbReference type="KEGG" id="amc:MADE_1000615"/>
<dbReference type="PANTHER" id="PTHR35149:SF1">
    <property type="entry name" value="DUF5655 DOMAIN-CONTAINING PROTEIN"/>
    <property type="match status" value="1"/>
</dbReference>
<dbReference type="Proteomes" id="UP000001870">
    <property type="component" value="Chromosome"/>
</dbReference>
<evidence type="ECO:0000259" key="2">
    <source>
        <dbReference type="Pfam" id="PF07510"/>
    </source>
</evidence>
<feature type="domain" description="GmrSD restriction endonucleases N-terminal" evidence="1">
    <location>
        <begin position="41"/>
        <end position="337"/>
    </location>
</feature>
<protein>
    <recommendedName>
        <fullName evidence="5">DUF262 domain-containing protein</fullName>
    </recommendedName>
</protein>
<dbReference type="EMBL" id="CP001103">
    <property type="protein sequence ID" value="AEA96272.1"/>
    <property type="molecule type" value="Genomic_DNA"/>
</dbReference>
<dbReference type="HOGENOM" id="CLU_385280_0_0_6"/>
<dbReference type="Pfam" id="PF03235">
    <property type="entry name" value="GmrSD_N"/>
    <property type="match status" value="1"/>
</dbReference>
<gene>
    <name evidence="3" type="ordered locus">MADE_1000615</name>
</gene>
<evidence type="ECO:0008006" key="5">
    <source>
        <dbReference type="Google" id="ProtNLM"/>
    </source>
</evidence>
<feature type="domain" description="GmrSD restriction endonucleases C-terminal" evidence="2">
    <location>
        <begin position="572"/>
        <end position="663"/>
    </location>
</feature>
<sequence>MDLNGAQVRTFTRMLNNIGSDVSHSPSYMTQEEWKNQQIENHQIRVPHFQRPYKWEAENISQLIKDWRDNERKPYFSGTVVTVNAEGSSCHDLIDGQQRTTTLYLANFVFYLILKERLKIYVQKKYSNFAELCRELENAYRYVFRDSQTISESVIQKYNDLKSPDFSDERKTSIEKDIMNALYEAFGIVIKTSEDEIEIGSREFFVNKQLRLTYNRDSYNKKLSNVLSSFRVSFSKTGLKYEVAEVDFDEQEKVYIEALKTIFTEFVNDESLSKPRDEYEVIDFYKQITENIKRFICSIQVCLMQTGNPRDAYILFEVLNDRSLALEPLDLIKNDFFKTLCENPSIDTKKLDENIEDLDNQWGEIFSKNASYESDNIAYFSATYLTRQIIKSDKKEDIKDALNTFLSNSYAKNYTMPEAQSHFDIFKAVKCIIKHFDAPFRNRDSNAILKAYKPEFSAAQKAYAFLWAKKQSGVLAGFVTFILRQYFDSVKKFEENKFLEFLNKDVAKSGNDVLTKVADALWKISVSSKDYTSPKAFSDMLINSPVDTVVAFANTQRQFELPWLQDWSYDDSRTLNVKVLFAMLFTVSKNDDGSLERKAMAFNLSEDAIRKLHLDHLEPKTINKDHRESYFEHDERERIVNSLGNMLPLPSEINIEKSNRPFSIVVVEALNKAGIKDHWLGIEAIKQYEANNSNDIPTEEFFRQRRDALKNYFMNVLTLPPL</sequence>